<feature type="transmembrane region" description="Helical" evidence="3">
    <location>
        <begin position="321"/>
        <end position="344"/>
    </location>
</feature>
<dbReference type="AlphaFoldDB" id="A0A841CUF3"/>
<dbReference type="InterPro" id="IPR050194">
    <property type="entry name" value="Glycosyltransferase_grp1"/>
</dbReference>
<feature type="transmembrane region" description="Helical" evidence="3">
    <location>
        <begin position="42"/>
        <end position="63"/>
    </location>
</feature>
<dbReference type="InterPro" id="IPR028098">
    <property type="entry name" value="Glyco_trans_4-like_N"/>
</dbReference>
<feature type="transmembrane region" description="Helical" evidence="3">
    <location>
        <begin position="351"/>
        <end position="370"/>
    </location>
</feature>
<feature type="transmembrane region" description="Helical" evidence="3">
    <location>
        <begin position="376"/>
        <end position="399"/>
    </location>
</feature>
<dbReference type="Pfam" id="PF04230">
    <property type="entry name" value="PS_pyruv_trans"/>
    <property type="match status" value="1"/>
</dbReference>
<keyword evidence="3" id="KW-0472">Membrane</keyword>
<dbReference type="EMBL" id="JACHJN010000012">
    <property type="protein sequence ID" value="MBB5959657.1"/>
    <property type="molecule type" value="Genomic_DNA"/>
</dbReference>
<feature type="transmembrane region" description="Helical" evidence="3">
    <location>
        <begin position="111"/>
        <end position="132"/>
    </location>
</feature>
<feature type="transmembrane region" description="Helical" evidence="3">
    <location>
        <begin position="411"/>
        <end position="444"/>
    </location>
</feature>
<feature type="transmembrane region" description="Helical" evidence="3">
    <location>
        <begin position="288"/>
        <end position="309"/>
    </location>
</feature>
<feature type="domain" description="Glycosyltransferase subfamily 4-like N-terminal" evidence="5">
    <location>
        <begin position="473"/>
        <end position="631"/>
    </location>
</feature>
<dbReference type="GO" id="GO:1901137">
    <property type="term" value="P:carbohydrate derivative biosynthetic process"/>
    <property type="evidence" value="ECO:0007669"/>
    <property type="project" value="UniProtKB-ARBA"/>
</dbReference>
<feature type="transmembrane region" description="Helical" evidence="3">
    <location>
        <begin position="168"/>
        <end position="188"/>
    </location>
</feature>
<name>A0A841CUF3_9PSEU</name>
<organism evidence="6 7">
    <name type="scientific">Saccharothrix tamanrassetensis</name>
    <dbReference type="NCBI Taxonomy" id="1051531"/>
    <lineage>
        <taxon>Bacteria</taxon>
        <taxon>Bacillati</taxon>
        <taxon>Actinomycetota</taxon>
        <taxon>Actinomycetes</taxon>
        <taxon>Pseudonocardiales</taxon>
        <taxon>Pseudonocardiaceae</taxon>
        <taxon>Saccharothrix</taxon>
    </lineage>
</organism>
<dbReference type="Pfam" id="PF13692">
    <property type="entry name" value="Glyco_trans_1_4"/>
    <property type="match status" value="1"/>
</dbReference>
<evidence type="ECO:0000313" key="7">
    <source>
        <dbReference type="Proteomes" id="UP000547510"/>
    </source>
</evidence>
<dbReference type="GO" id="GO:0016757">
    <property type="term" value="F:glycosyltransferase activity"/>
    <property type="evidence" value="ECO:0007669"/>
    <property type="project" value="UniProtKB-KW"/>
</dbReference>
<feature type="transmembrane region" description="Helical" evidence="3">
    <location>
        <begin position="209"/>
        <end position="232"/>
    </location>
</feature>
<keyword evidence="3" id="KW-1133">Transmembrane helix</keyword>
<feature type="domain" description="Polysaccharide pyruvyl transferase" evidence="4">
    <location>
        <begin position="864"/>
        <end position="1135"/>
    </location>
</feature>
<reference evidence="6 7" key="1">
    <citation type="submission" date="2020-08" db="EMBL/GenBank/DDBJ databases">
        <title>Genomic Encyclopedia of Type Strains, Phase III (KMG-III): the genomes of soil and plant-associated and newly described type strains.</title>
        <authorList>
            <person name="Whitman W."/>
        </authorList>
    </citation>
    <scope>NUCLEOTIDE SEQUENCE [LARGE SCALE GENOMIC DNA]</scope>
    <source>
        <strain evidence="6 7">CECT 8640</strain>
    </source>
</reference>
<keyword evidence="3" id="KW-0812">Transmembrane</keyword>
<dbReference type="PANTHER" id="PTHR45947">
    <property type="entry name" value="SULFOQUINOVOSYL TRANSFERASE SQD2"/>
    <property type="match status" value="1"/>
</dbReference>
<dbReference type="Proteomes" id="UP000547510">
    <property type="component" value="Unassembled WGS sequence"/>
</dbReference>
<dbReference type="Gene3D" id="3.40.50.2000">
    <property type="entry name" value="Glycogen Phosphorylase B"/>
    <property type="match status" value="2"/>
</dbReference>
<evidence type="ECO:0000256" key="1">
    <source>
        <dbReference type="ARBA" id="ARBA00022676"/>
    </source>
</evidence>
<feature type="transmembrane region" description="Helical" evidence="3">
    <location>
        <begin position="83"/>
        <end position="105"/>
    </location>
</feature>
<gene>
    <name evidence="6" type="ORF">FHS29_006278</name>
</gene>
<accession>A0A841CUF3</accession>
<dbReference type="RefSeq" id="WP_184696759.1">
    <property type="nucleotide sequence ID" value="NZ_JACHJN010000012.1"/>
</dbReference>
<evidence type="ECO:0000313" key="6">
    <source>
        <dbReference type="EMBL" id="MBB5959657.1"/>
    </source>
</evidence>
<dbReference type="Pfam" id="PF13439">
    <property type="entry name" value="Glyco_transf_4"/>
    <property type="match status" value="1"/>
</dbReference>
<proteinExistence type="predicted"/>
<keyword evidence="7" id="KW-1185">Reference proteome</keyword>
<dbReference type="CDD" id="cd03801">
    <property type="entry name" value="GT4_PimA-like"/>
    <property type="match status" value="1"/>
</dbReference>
<keyword evidence="2 6" id="KW-0808">Transferase</keyword>
<protein>
    <submittedName>
        <fullName evidence="6">Glycosyltransferase involved in cell wall biosynthesis/O-antigen/teichoic acid export membrane protein/polysaccharide pyruvyl transferase WcaK-like protein</fullName>
    </submittedName>
</protein>
<evidence type="ECO:0000256" key="2">
    <source>
        <dbReference type="ARBA" id="ARBA00022679"/>
    </source>
</evidence>
<feature type="transmembrane region" description="Helical" evidence="3">
    <location>
        <begin position="244"/>
        <end position="267"/>
    </location>
</feature>
<evidence type="ECO:0000259" key="5">
    <source>
        <dbReference type="Pfam" id="PF13439"/>
    </source>
</evidence>
<keyword evidence="1" id="KW-0328">Glycosyltransferase</keyword>
<evidence type="ECO:0000256" key="3">
    <source>
        <dbReference type="SAM" id="Phobius"/>
    </source>
</evidence>
<dbReference type="InterPro" id="IPR007345">
    <property type="entry name" value="Polysacch_pyruvyl_Trfase"/>
</dbReference>
<comment type="caution">
    <text evidence="6">The sequence shown here is derived from an EMBL/GenBank/DDBJ whole genome shotgun (WGS) entry which is preliminary data.</text>
</comment>
<feature type="transmembrane region" description="Helical" evidence="3">
    <location>
        <begin position="141"/>
        <end position="162"/>
    </location>
</feature>
<dbReference type="SUPFAM" id="SSF53756">
    <property type="entry name" value="UDP-Glycosyltransferase/glycogen phosphorylase"/>
    <property type="match status" value="1"/>
</dbReference>
<evidence type="ECO:0000259" key="4">
    <source>
        <dbReference type="Pfam" id="PF04230"/>
    </source>
</evidence>
<sequence length="1174" mass="123329">MNGIHRAGALVTASAGLVGVAGYLATLLMANLLTPAQFVDYSAAQSLLTTAGVAAAAMVPLPLARAVRACPAGSETRRDSTGFAVLVALLGGVVTAVVLTGLGLVLSTPGVAVALGAAGFAVFAISPVWGWLQGEARFGRYAVASVAEVVLRLVASVAAVALGLGAAGAVGGFVVGTVVVVWTGVMTMRGDLAWRPGLMRDRTRWGETGVLASTQFTLSVLIGCDVVLVAAIDGDSTAGASYQALAVMAKGPVYVAAAAALTGFPLLRNTAPEQAPEVVGAMLRSFTRLALPVTAIVATVPSALVLTVLPDRYSDAIGLLPWLAVAGFSFGAISALVMVLLGVGAHARCRAALAVATVVVTGSMCAGWYTAATTGLAVGVALGTSIAALVCAVLVRRFLPAHAVRALPRAAMSVAVLTVALLAAGFSTPLWLCVAVVAVLVALWPRREPRRRPGEFLDILHLGFEDPDMPGSGGGSLRTHEIDKRLVAAGHRVTVLTTRFPGCHDRVQDGVRYVHVGLGRGRTLIGRVVGYAVVLPFAARRHAADLVVEDFFAPVSTMAAPLWTGRPTVGVVQWLNARDKARQYHLPFHLVERFGVRHHRRLVAVSRGVADRLTAMNPRAHVEIIGNGVDPLAFAATPSDGADIVYIGRLEFVQKGLDLLLHAWASARHHVTGTLVVAGTGPGERRLRDMVADLGIADRVRFTGWVAGQDKYDLLARARLVVVPSRFETFGIVAVEALATGTPVLAFDIPCLREVVPGHSGELVAPFDVPAFTEALIRLHRTPKTDDRIRRARSFAETYDWDALAQRQAEFYHRAVHGKPVTDPAHTVRAQLADLGRRRAGRRPPRPVVIGDFGNGDTGEEAQLAAVLAGLDTDARPTVLSRNPDRITALHDVAARPLTLRHALRAIADSDGLVVVGGGAYGPGPSLVRLLPHVAAAGRHTGRDVVYVGIGVSDGSPRHVLHQLRRAAARGRVTVRDVSSLRVLDSTADVPCVGDLAWQLAPADPELVEEELRRAGVDPNRPLLLLAPGAGIDDTRTNRMIDTFAAAARRWTTNGGTVAAIALSDRDRRPTRTDAALAAHIADAAGLALPVVGPGLPPRIAKAAIARSDAVLGVRFHALVFALSTGTPCTGLAWEPETRALIEDHRLTTADDGRELIAWLDAITTPTTLPSARR</sequence>
<dbReference type="PANTHER" id="PTHR45947:SF3">
    <property type="entry name" value="SULFOQUINOVOSYL TRANSFERASE SQD2"/>
    <property type="match status" value="1"/>
</dbReference>
<feature type="transmembrane region" description="Helical" evidence="3">
    <location>
        <begin position="7"/>
        <end position="30"/>
    </location>
</feature>